<dbReference type="AlphaFoldDB" id="A0A067HH48"/>
<reference evidence="4 5" key="1">
    <citation type="submission" date="2014-04" db="EMBL/GenBank/DDBJ databases">
        <authorList>
            <consortium name="International Citrus Genome Consortium"/>
            <person name="Gmitter F."/>
            <person name="Chen C."/>
            <person name="Farmerie W."/>
            <person name="Harkins T."/>
            <person name="Desany B."/>
            <person name="Mohiuddin M."/>
            <person name="Kodira C."/>
            <person name="Borodovsky M."/>
            <person name="Lomsadze A."/>
            <person name="Burns P."/>
            <person name="Jenkins J."/>
            <person name="Prochnik S."/>
            <person name="Shu S."/>
            <person name="Chapman J."/>
            <person name="Pitluck S."/>
            <person name="Schmutz J."/>
            <person name="Rokhsar D."/>
        </authorList>
    </citation>
    <scope>NUCLEOTIDE SEQUENCE</scope>
</reference>
<keyword evidence="2" id="KW-0217">Developmental protein</keyword>
<evidence type="ECO:0000256" key="2">
    <source>
        <dbReference type="ARBA" id="ARBA00022473"/>
    </source>
</evidence>
<accession>A0A067HH48</accession>
<gene>
    <name evidence="4" type="ORF">CISIN_1g046879mg</name>
</gene>
<dbReference type="PANTHER" id="PTHR31374">
    <property type="entry name" value="AUXIN-INDUCED PROTEIN-LIKE-RELATED"/>
    <property type="match status" value="1"/>
</dbReference>
<evidence type="ECO:0000313" key="5">
    <source>
        <dbReference type="Proteomes" id="UP000027120"/>
    </source>
</evidence>
<evidence type="ECO:0000256" key="1">
    <source>
        <dbReference type="ARBA" id="ARBA00006974"/>
    </source>
</evidence>
<dbReference type="GO" id="GO:0009733">
    <property type="term" value="P:response to auxin"/>
    <property type="evidence" value="ECO:0007669"/>
    <property type="project" value="InterPro"/>
</dbReference>
<protein>
    <submittedName>
        <fullName evidence="4">Uncharacterized protein</fullName>
    </submittedName>
</protein>
<name>A0A067HH48_CITSI</name>
<comment type="similarity">
    <text evidence="1">Belongs to the ARG7 family.</text>
</comment>
<evidence type="ECO:0000313" key="4">
    <source>
        <dbReference type="EMBL" id="KDO87261.1"/>
    </source>
</evidence>
<dbReference type="Pfam" id="PF02519">
    <property type="entry name" value="Auxin_inducible"/>
    <property type="match status" value="1"/>
</dbReference>
<dbReference type="PANTHER" id="PTHR31374:SF311">
    <property type="entry name" value="SMALL AUXIN-UP RNA"/>
    <property type="match status" value="1"/>
</dbReference>
<keyword evidence="3" id="KW-0341">Growth regulation</keyword>
<dbReference type="STRING" id="2711.A0A067HH48"/>
<organism evidence="4 5">
    <name type="scientific">Citrus sinensis</name>
    <name type="common">Sweet orange</name>
    <name type="synonym">Citrus aurantium var. sinensis</name>
    <dbReference type="NCBI Taxonomy" id="2711"/>
    <lineage>
        <taxon>Eukaryota</taxon>
        <taxon>Viridiplantae</taxon>
        <taxon>Streptophyta</taxon>
        <taxon>Embryophyta</taxon>
        <taxon>Tracheophyta</taxon>
        <taxon>Spermatophyta</taxon>
        <taxon>Magnoliopsida</taxon>
        <taxon>eudicotyledons</taxon>
        <taxon>Gunneridae</taxon>
        <taxon>Pentapetalae</taxon>
        <taxon>rosids</taxon>
        <taxon>malvids</taxon>
        <taxon>Sapindales</taxon>
        <taxon>Rutaceae</taxon>
        <taxon>Aurantioideae</taxon>
        <taxon>Citrus</taxon>
    </lineage>
</organism>
<dbReference type="InterPro" id="IPR003676">
    <property type="entry name" value="SAUR_fam"/>
</dbReference>
<dbReference type="Proteomes" id="UP000027120">
    <property type="component" value="Unassembled WGS sequence"/>
</dbReference>
<proteinExistence type="inferred from homology"/>
<keyword evidence="5" id="KW-1185">Reference proteome</keyword>
<sequence length="116" mass="13255">MFSTRSVRRNITAVMKRLSNPKSKACCGMLAIVERSEIIAPTPSGHIPMYVGEGRKRYDVPVEYLKFHKLRELLMQSQEDGFLDFKIDGPITLPCTTDTFDQFLNQAKTRSIKSEQ</sequence>
<dbReference type="EMBL" id="KK784873">
    <property type="protein sequence ID" value="KDO87261.1"/>
    <property type="molecule type" value="Genomic_DNA"/>
</dbReference>
<evidence type="ECO:0000256" key="3">
    <source>
        <dbReference type="ARBA" id="ARBA00022604"/>
    </source>
</evidence>